<sequence>MIDQILNNVRGNMEVLSVNEEELHNAFDAHLCAEDWDSSEVTTALDHEMPLRLGMIRQIRQLLKDTSNETSSSLKEIRQQWSHFEKLDKSTEELLMTKYQIQKAIIQLQMFADESHNPSDLARYSALDYRSTQLQKSIRTKLQTVNNLKDQLISQMMPLKARVQGTELSVEKVKELLFQLNALISDKTTVVDELAAKLAKTKLQQPKEPRALSLTAAKAPSARWHVGQQINLRPKFISLQKLE</sequence>
<dbReference type="EMBL" id="GL996528">
    <property type="protein sequence ID" value="EGV60732.1"/>
    <property type="molecule type" value="Genomic_DNA"/>
</dbReference>
<gene>
    <name evidence="1" type="ORF">CANTEDRAFT_116805</name>
</gene>
<evidence type="ECO:0000313" key="2">
    <source>
        <dbReference type="Proteomes" id="UP000000707"/>
    </source>
</evidence>
<evidence type="ECO:0000313" key="1">
    <source>
        <dbReference type="EMBL" id="EGV60732.1"/>
    </source>
</evidence>
<dbReference type="HOGENOM" id="CLU_1142473_0_0_1"/>
<dbReference type="AlphaFoldDB" id="G3BFU6"/>
<keyword evidence="2" id="KW-1185">Reference proteome</keyword>
<protein>
    <submittedName>
        <fullName evidence="1">Uncharacterized protein</fullName>
    </submittedName>
</protein>
<reference evidence="1 2" key="1">
    <citation type="journal article" date="2011" name="Proc. Natl. Acad. Sci. U.S.A.">
        <title>Comparative genomics of xylose-fermenting fungi for enhanced biofuel production.</title>
        <authorList>
            <person name="Wohlbach D.J."/>
            <person name="Kuo A."/>
            <person name="Sato T.K."/>
            <person name="Potts K.M."/>
            <person name="Salamov A.A."/>
            <person name="LaButti K.M."/>
            <person name="Sun H."/>
            <person name="Clum A."/>
            <person name="Pangilinan J.L."/>
            <person name="Lindquist E.A."/>
            <person name="Lucas S."/>
            <person name="Lapidus A."/>
            <person name="Jin M."/>
            <person name="Gunawan C."/>
            <person name="Balan V."/>
            <person name="Dale B.E."/>
            <person name="Jeffries T.W."/>
            <person name="Zinkel R."/>
            <person name="Barry K.W."/>
            <person name="Grigoriev I.V."/>
            <person name="Gasch A.P."/>
        </authorList>
    </citation>
    <scope>NUCLEOTIDE SEQUENCE [LARGE SCALE GENOMIC DNA]</scope>
    <source>
        <strain evidence="2">ATCC 10573 / BCRC 21748 / CBS 615 / JCM 9827 / NBRC 10315 / NRRL Y-1498 / VKM Y-70</strain>
    </source>
</reference>
<name>G3BFU6_CANTC</name>
<accession>G3BFU6</accession>
<dbReference type="OrthoDB" id="248320at2759"/>
<proteinExistence type="predicted"/>
<organism evidence="2">
    <name type="scientific">Candida tenuis (strain ATCC 10573 / BCRC 21748 / CBS 615 / JCM 9827 / NBRC 10315 / NRRL Y-1498 / VKM Y-70)</name>
    <name type="common">Yeast</name>
    <name type="synonym">Yamadazyma tenuis</name>
    <dbReference type="NCBI Taxonomy" id="590646"/>
    <lineage>
        <taxon>Eukaryota</taxon>
        <taxon>Fungi</taxon>
        <taxon>Dikarya</taxon>
        <taxon>Ascomycota</taxon>
        <taxon>Saccharomycotina</taxon>
        <taxon>Pichiomycetes</taxon>
        <taxon>Debaryomycetaceae</taxon>
        <taxon>Yamadazyma</taxon>
    </lineage>
</organism>
<dbReference type="Proteomes" id="UP000000707">
    <property type="component" value="Unassembled WGS sequence"/>
</dbReference>